<protein>
    <submittedName>
        <fullName evidence="2">Uncharacterized protein</fullName>
    </submittedName>
</protein>
<comment type="caution">
    <text evidence="2">The sequence shown here is derived from an EMBL/GenBank/DDBJ whole genome shotgun (WGS) entry which is preliminary data.</text>
</comment>
<gene>
    <name evidence="2" type="ORF">BpHYR1_007090</name>
</gene>
<reference evidence="2 3" key="1">
    <citation type="journal article" date="2018" name="Sci. Rep.">
        <title>Genomic signatures of local adaptation to the degree of environmental predictability in rotifers.</title>
        <authorList>
            <person name="Franch-Gras L."/>
            <person name="Hahn C."/>
            <person name="Garcia-Roger E.M."/>
            <person name="Carmona M.J."/>
            <person name="Serra M."/>
            <person name="Gomez A."/>
        </authorList>
    </citation>
    <scope>NUCLEOTIDE SEQUENCE [LARGE SCALE GENOMIC DNA]</scope>
    <source>
        <strain evidence="2">HYR1</strain>
    </source>
</reference>
<evidence type="ECO:0000256" key="1">
    <source>
        <dbReference type="SAM" id="Coils"/>
    </source>
</evidence>
<feature type="coiled-coil region" evidence="1">
    <location>
        <begin position="21"/>
        <end position="79"/>
    </location>
</feature>
<keyword evidence="3" id="KW-1185">Reference proteome</keyword>
<dbReference type="AlphaFoldDB" id="A0A3M7SY66"/>
<name>A0A3M7SY66_BRAPC</name>
<evidence type="ECO:0000313" key="2">
    <source>
        <dbReference type="EMBL" id="RNA40520.1"/>
    </source>
</evidence>
<dbReference type="Proteomes" id="UP000276133">
    <property type="component" value="Unassembled WGS sequence"/>
</dbReference>
<sequence length="118" mass="13935">MESVDSSALRDQSSKNYKHEIRKLKELLIKQQRILNKMNDENLQLNQKLDFFEKSTVACNQTNLSLRELLDQNKSLKEQLLLSQYYGSKLLRELNETKEKLKKSTLKSEKCEQSKNKN</sequence>
<dbReference type="EMBL" id="REGN01000637">
    <property type="protein sequence ID" value="RNA40520.1"/>
    <property type="molecule type" value="Genomic_DNA"/>
</dbReference>
<proteinExistence type="predicted"/>
<evidence type="ECO:0000313" key="3">
    <source>
        <dbReference type="Proteomes" id="UP000276133"/>
    </source>
</evidence>
<accession>A0A3M7SY66</accession>
<keyword evidence="1" id="KW-0175">Coiled coil</keyword>
<organism evidence="2 3">
    <name type="scientific">Brachionus plicatilis</name>
    <name type="common">Marine rotifer</name>
    <name type="synonym">Brachionus muelleri</name>
    <dbReference type="NCBI Taxonomy" id="10195"/>
    <lineage>
        <taxon>Eukaryota</taxon>
        <taxon>Metazoa</taxon>
        <taxon>Spiralia</taxon>
        <taxon>Gnathifera</taxon>
        <taxon>Rotifera</taxon>
        <taxon>Eurotatoria</taxon>
        <taxon>Monogononta</taxon>
        <taxon>Pseudotrocha</taxon>
        <taxon>Ploima</taxon>
        <taxon>Brachionidae</taxon>
        <taxon>Brachionus</taxon>
    </lineage>
</organism>